<accession>A0A2T7UHJ5</accession>
<evidence type="ECO:0000256" key="1">
    <source>
        <dbReference type="ARBA" id="ARBA00009981"/>
    </source>
</evidence>
<dbReference type="Proteomes" id="UP000037507">
    <property type="component" value="Unassembled WGS sequence"/>
</dbReference>
<reference evidence="2" key="1">
    <citation type="submission" date="2017-04" db="EMBL/GenBank/DDBJ databases">
        <title>Unexpected and diverse lifestyles within the genus Limnohabitans.</title>
        <authorList>
            <person name="Kasalicky V."/>
            <person name="Mehrshad M."/>
            <person name="Andrei S.-A."/>
            <person name="Salcher M."/>
            <person name="Kratochvilova H."/>
            <person name="Simek K."/>
            <person name="Ghai R."/>
        </authorList>
    </citation>
    <scope>NUCLEOTIDE SEQUENCE [LARGE SCALE GENOMIC DNA]</scope>
    <source>
        <strain evidence="2">II-D5</strain>
    </source>
</reference>
<name>A0A2T7UHJ5_9BURK</name>
<comment type="caution">
    <text evidence="2">The sequence shown here is derived from an EMBL/GenBank/DDBJ whole genome shotgun (WGS) entry which is preliminary data.</text>
</comment>
<sequence>MTQLTANDLKVRGIAAIESALADQTEATISVRGKDRFVVMDMAQYHYLRECELDAALIQSRADLAAGRAVQESAEAHMARLDALLNKAAH</sequence>
<dbReference type="OrthoDB" id="9814740at2"/>
<organism evidence="2 3">
    <name type="scientific">Limnohabitans planktonicus II-D5</name>
    <dbReference type="NCBI Taxonomy" id="1293045"/>
    <lineage>
        <taxon>Bacteria</taxon>
        <taxon>Pseudomonadati</taxon>
        <taxon>Pseudomonadota</taxon>
        <taxon>Betaproteobacteria</taxon>
        <taxon>Burkholderiales</taxon>
        <taxon>Comamonadaceae</taxon>
        <taxon>Limnohabitans</taxon>
    </lineage>
</organism>
<keyword evidence="3" id="KW-1185">Reference proteome</keyword>
<dbReference type="RefSeq" id="WP_053176388.1">
    <property type="nucleotide sequence ID" value="NZ_LFYT02000003.1"/>
</dbReference>
<proteinExistence type="inferred from homology"/>
<protein>
    <submittedName>
        <fullName evidence="2">Prevent-host-death protein</fullName>
    </submittedName>
</protein>
<evidence type="ECO:0000313" key="2">
    <source>
        <dbReference type="EMBL" id="PVE44091.1"/>
    </source>
</evidence>
<dbReference type="EMBL" id="LFYT02000003">
    <property type="protein sequence ID" value="PVE44091.1"/>
    <property type="molecule type" value="Genomic_DNA"/>
</dbReference>
<dbReference type="AlphaFoldDB" id="A0A2T7UHJ5"/>
<gene>
    <name evidence="2" type="ORF">H663_003815</name>
</gene>
<evidence type="ECO:0000313" key="3">
    <source>
        <dbReference type="Proteomes" id="UP000037507"/>
    </source>
</evidence>
<dbReference type="SUPFAM" id="SSF143120">
    <property type="entry name" value="YefM-like"/>
    <property type="match status" value="1"/>
</dbReference>
<comment type="similarity">
    <text evidence="1">Belongs to the phD/YefM antitoxin family.</text>
</comment>
<dbReference type="InterPro" id="IPR036165">
    <property type="entry name" value="YefM-like_sf"/>
</dbReference>